<comment type="caution">
    <text evidence="2">The sequence shown here is derived from an EMBL/GenBank/DDBJ whole genome shotgun (WGS) entry which is preliminary data.</text>
</comment>
<dbReference type="Proteomes" id="UP000194141">
    <property type="component" value="Unassembled WGS sequence"/>
</dbReference>
<dbReference type="PROSITE" id="PS00409">
    <property type="entry name" value="PROKAR_NTER_METHYL"/>
    <property type="match status" value="1"/>
</dbReference>
<keyword evidence="1" id="KW-0472">Membrane</keyword>
<evidence type="ECO:0000313" key="2">
    <source>
        <dbReference type="EMBL" id="OSS42977.1"/>
    </source>
</evidence>
<keyword evidence="1" id="KW-0812">Transmembrane</keyword>
<gene>
    <name evidence="2" type="ORF">DESAMIL20_85</name>
</gene>
<protein>
    <recommendedName>
        <fullName evidence="4">Type IV fimbrial biogenesis protein PilV</fullName>
    </recommendedName>
</protein>
<dbReference type="EMBL" id="MDSU01000001">
    <property type="protein sequence ID" value="OSS42977.1"/>
    <property type="molecule type" value="Genomic_DNA"/>
</dbReference>
<reference evidence="2 3" key="1">
    <citation type="journal article" date="2017" name="Front. Microbiol.">
        <title>Genome Sequence of Desulfurella amilsii Strain TR1 and Comparative Genomics of Desulfurellaceae Family.</title>
        <authorList>
            <person name="Florentino A.P."/>
            <person name="Stams A.J."/>
            <person name="Sanchez-Andrea I."/>
        </authorList>
    </citation>
    <scope>NUCLEOTIDE SEQUENCE [LARGE SCALE GENOMIC DNA]</scope>
    <source>
        <strain evidence="2 3">TR1</strain>
    </source>
</reference>
<accession>A0A1X4XZK7</accession>
<feature type="transmembrane region" description="Helical" evidence="1">
    <location>
        <begin position="12"/>
        <end position="34"/>
    </location>
</feature>
<organism evidence="2 3">
    <name type="scientific">Desulfurella amilsii</name>
    <dbReference type="NCBI Taxonomy" id="1562698"/>
    <lineage>
        <taxon>Bacteria</taxon>
        <taxon>Pseudomonadati</taxon>
        <taxon>Campylobacterota</taxon>
        <taxon>Desulfurellia</taxon>
        <taxon>Desulfurellales</taxon>
        <taxon>Desulfurellaceae</taxon>
        <taxon>Desulfurella</taxon>
    </lineage>
</organism>
<dbReference type="AlphaFoldDB" id="A0A1X4XZK7"/>
<evidence type="ECO:0008006" key="4">
    <source>
        <dbReference type="Google" id="ProtNLM"/>
    </source>
</evidence>
<keyword evidence="1" id="KW-1133">Transmembrane helix</keyword>
<evidence type="ECO:0000313" key="3">
    <source>
        <dbReference type="Proteomes" id="UP000194141"/>
    </source>
</evidence>
<keyword evidence="3" id="KW-1185">Reference proteome</keyword>
<proteinExistence type="predicted"/>
<dbReference type="Pfam" id="PF07963">
    <property type="entry name" value="N_methyl"/>
    <property type="match status" value="1"/>
</dbReference>
<dbReference type="OrthoDB" id="9946055at2"/>
<dbReference type="RefSeq" id="WP_086032906.1">
    <property type="nucleotide sequence ID" value="NZ_MDSU01000001.1"/>
</dbReference>
<evidence type="ECO:0000256" key="1">
    <source>
        <dbReference type="SAM" id="Phobius"/>
    </source>
</evidence>
<dbReference type="InterPro" id="IPR012902">
    <property type="entry name" value="N_methyl_site"/>
</dbReference>
<name>A0A1X4XZK7_9BACT</name>
<sequence>MAQVARSNSGFSLIEAIIALFIIIVALVGLLGALNLSMNVEVQNEVRNALLNIIGQQRNAIESNISLCDNYVSPTTINITNSTIQKYIPNYTIQTTKQDQGSNTICTADFSWAYKGKQEHTTRIIVVRNQ</sequence>
<dbReference type="STRING" id="1562698.DESAMIL20_85"/>